<dbReference type="AlphaFoldDB" id="A0A9Q1GPM6"/>
<sequence>MPTEIKNDRTPKKDTLKGGKELTKKQTKSCSICKQSGNTKPMCPLKYIDKTRIHGSINMQTQTQIREPKTQKIAINKKSIEVKSYSNDIRICQAKSERPPCAPSRSCGIVQGHLRTHRRSRHMGTRWRIRVFWLRDGCRERGKRAFGKREKSSGHREKSSEERKTEFCN</sequence>
<feature type="region of interest" description="Disordered" evidence="1">
    <location>
        <begin position="143"/>
        <end position="169"/>
    </location>
</feature>
<keyword evidence="3" id="KW-1185">Reference proteome</keyword>
<accession>A0A9Q1GPM6</accession>
<evidence type="ECO:0000313" key="2">
    <source>
        <dbReference type="EMBL" id="KAJ8422850.1"/>
    </source>
</evidence>
<dbReference type="Proteomes" id="UP001153076">
    <property type="component" value="Unassembled WGS sequence"/>
</dbReference>
<name>A0A9Q1GPM6_9CARY</name>
<evidence type="ECO:0000256" key="1">
    <source>
        <dbReference type="SAM" id="MobiDB-lite"/>
    </source>
</evidence>
<proteinExistence type="predicted"/>
<evidence type="ECO:0000313" key="3">
    <source>
        <dbReference type="Proteomes" id="UP001153076"/>
    </source>
</evidence>
<gene>
    <name evidence="2" type="ORF">Cgig2_033489</name>
</gene>
<comment type="caution">
    <text evidence="2">The sequence shown here is derived from an EMBL/GenBank/DDBJ whole genome shotgun (WGS) entry which is preliminary data.</text>
</comment>
<protein>
    <submittedName>
        <fullName evidence="2">Uncharacterized protein</fullName>
    </submittedName>
</protein>
<reference evidence="2" key="1">
    <citation type="submission" date="2022-04" db="EMBL/GenBank/DDBJ databases">
        <title>Carnegiea gigantea Genome sequencing and assembly v2.</title>
        <authorList>
            <person name="Copetti D."/>
            <person name="Sanderson M.J."/>
            <person name="Burquez A."/>
            <person name="Wojciechowski M.F."/>
        </authorList>
    </citation>
    <scope>NUCLEOTIDE SEQUENCE</scope>
    <source>
        <strain evidence="2">SGP5-SGP5p</strain>
        <tissue evidence="2">Aerial part</tissue>
    </source>
</reference>
<feature type="region of interest" description="Disordered" evidence="1">
    <location>
        <begin position="1"/>
        <end position="21"/>
    </location>
</feature>
<feature type="compositionally biased region" description="Basic and acidic residues" evidence="1">
    <location>
        <begin position="147"/>
        <end position="169"/>
    </location>
</feature>
<organism evidence="2 3">
    <name type="scientific">Carnegiea gigantea</name>
    <dbReference type="NCBI Taxonomy" id="171969"/>
    <lineage>
        <taxon>Eukaryota</taxon>
        <taxon>Viridiplantae</taxon>
        <taxon>Streptophyta</taxon>
        <taxon>Embryophyta</taxon>
        <taxon>Tracheophyta</taxon>
        <taxon>Spermatophyta</taxon>
        <taxon>Magnoliopsida</taxon>
        <taxon>eudicotyledons</taxon>
        <taxon>Gunneridae</taxon>
        <taxon>Pentapetalae</taxon>
        <taxon>Caryophyllales</taxon>
        <taxon>Cactineae</taxon>
        <taxon>Cactaceae</taxon>
        <taxon>Cactoideae</taxon>
        <taxon>Echinocereeae</taxon>
        <taxon>Carnegiea</taxon>
    </lineage>
</organism>
<dbReference type="EMBL" id="JAKOGI010002131">
    <property type="protein sequence ID" value="KAJ8422850.1"/>
    <property type="molecule type" value="Genomic_DNA"/>
</dbReference>